<dbReference type="OrthoDB" id="9807669at2"/>
<dbReference type="InterPro" id="IPR030392">
    <property type="entry name" value="S74_ICA"/>
</dbReference>
<reference evidence="3 4" key="2">
    <citation type="journal article" date="2016" name="Int. J. Syst. Evol. Microbiol.">
        <title>Flavisolibacter tropicus sp. nov., isolated from tropical soil.</title>
        <authorList>
            <person name="Lee J.J."/>
            <person name="Kang M.S."/>
            <person name="Kim G.S."/>
            <person name="Lee C.S."/>
            <person name="Lim S."/>
            <person name="Lee J."/>
            <person name="Roh S.H."/>
            <person name="Kang H."/>
            <person name="Ha J.M."/>
            <person name="Bae S."/>
            <person name="Jung H.Y."/>
            <person name="Kim M.K."/>
        </authorList>
    </citation>
    <scope>NUCLEOTIDE SEQUENCE [LARGE SCALE GENOMIC DNA]</scope>
    <source>
        <strain evidence="3 4">LCS9</strain>
    </source>
</reference>
<reference evidence="4" key="1">
    <citation type="submission" date="2015-01" db="EMBL/GenBank/DDBJ databases">
        <title>Flavisolibacter sp./LCS9/ whole genome sequencing.</title>
        <authorList>
            <person name="Kim M.K."/>
            <person name="Srinivasan S."/>
            <person name="Lee J.-J."/>
        </authorList>
    </citation>
    <scope>NUCLEOTIDE SEQUENCE [LARGE SCALE GENOMIC DNA]</scope>
    <source>
        <strain evidence="4">LCS9</strain>
    </source>
</reference>
<feature type="coiled-coil region" evidence="1">
    <location>
        <begin position="444"/>
        <end position="471"/>
    </location>
</feature>
<dbReference type="STRING" id="1492898.SY85_18425"/>
<dbReference type="PROSITE" id="PS51688">
    <property type="entry name" value="ICA"/>
    <property type="match status" value="1"/>
</dbReference>
<dbReference type="RefSeq" id="WP_066406386.1">
    <property type="nucleotide sequence ID" value="NZ_CP011390.1"/>
</dbReference>
<dbReference type="AlphaFoldDB" id="A0A172TYU9"/>
<accession>A0A172TYU9</accession>
<evidence type="ECO:0000313" key="3">
    <source>
        <dbReference type="EMBL" id="ANE52176.1"/>
    </source>
</evidence>
<proteinExistence type="predicted"/>
<protein>
    <recommendedName>
        <fullName evidence="2">Peptidase S74 domain-containing protein</fullName>
    </recommendedName>
</protein>
<name>A0A172TYU9_9BACT</name>
<keyword evidence="1" id="KW-0175">Coiled coil</keyword>
<dbReference type="EMBL" id="CP011390">
    <property type="protein sequence ID" value="ANE52176.1"/>
    <property type="molecule type" value="Genomic_DNA"/>
</dbReference>
<dbReference type="KEGG" id="fla:SY85_18425"/>
<gene>
    <name evidence="3" type="ORF">SY85_18425</name>
</gene>
<evidence type="ECO:0000313" key="4">
    <source>
        <dbReference type="Proteomes" id="UP000077177"/>
    </source>
</evidence>
<dbReference type="InterPro" id="IPR011049">
    <property type="entry name" value="Serralysin-like_metalloprot_C"/>
</dbReference>
<keyword evidence="4" id="KW-1185">Reference proteome</keyword>
<organism evidence="3 4">
    <name type="scientific">Flavisolibacter tropicus</name>
    <dbReference type="NCBI Taxonomy" id="1492898"/>
    <lineage>
        <taxon>Bacteria</taxon>
        <taxon>Pseudomonadati</taxon>
        <taxon>Bacteroidota</taxon>
        <taxon>Chitinophagia</taxon>
        <taxon>Chitinophagales</taxon>
        <taxon>Chitinophagaceae</taxon>
        <taxon>Flavisolibacter</taxon>
    </lineage>
</organism>
<evidence type="ECO:0000256" key="1">
    <source>
        <dbReference type="SAM" id="Coils"/>
    </source>
</evidence>
<sequence length="473" mass="49824">MKKIFTALSLFVVLQKTSAQIGIGTLTPDASAQLDISSKTKGLLIPRMTETERNNIPSKAIGLLVYQTSGTQGFYFWDGTTWKQLGGAGGWGLNGNNAGNSDFIGTINGVDLQFKVNNSPAGQISYSITSPLLLGYESGLGNSGSYVTAIGYQAGLGNTGSAVTAIGHQAASSNNPQSYLTAIGFNALQNSKGYGNTAVGGLALKDNTFGGYNTAIGGWALRYNNMGNNNTAIGESAISSNTSGSRNTAIGSNALFRTTAGDNTAIGSDALYWNTSGSNNTAIGSDAGPSSSNSGLNNTTAIGKGARVDASNQVRIGNTSVTSIGGYAAWSNLSDIRYKKNIQPQTHGLDFILALQPITYNTDVKKLNRLLYGNKADSINSDAINVKSIAAKEGVLYSGFSAQQVEEAAKKVGYNFSGVHKPENDKSHYTLEYATFVVPLVKAVQEQQSIIDNQNKRIEQLEKQLAEVLQKLK</sequence>
<dbReference type="Gene3D" id="2.150.10.10">
    <property type="entry name" value="Serralysin-like metalloprotease, C-terminal"/>
    <property type="match status" value="1"/>
</dbReference>
<dbReference type="Pfam" id="PF13884">
    <property type="entry name" value="Peptidase_S74"/>
    <property type="match status" value="1"/>
</dbReference>
<evidence type="ECO:0000259" key="2">
    <source>
        <dbReference type="PROSITE" id="PS51688"/>
    </source>
</evidence>
<dbReference type="Proteomes" id="UP000077177">
    <property type="component" value="Chromosome"/>
</dbReference>
<feature type="domain" description="Peptidase S74" evidence="2">
    <location>
        <begin position="334"/>
        <end position="465"/>
    </location>
</feature>